<dbReference type="Gramene" id="CDF41227">
    <property type="protein sequence ID" value="CDF41227"/>
    <property type="gene ID" value="CHC_T00000980001"/>
</dbReference>
<dbReference type="EMBL" id="HG002329">
    <property type="protein sequence ID" value="CDF41227.1"/>
    <property type="molecule type" value="Genomic_DNA"/>
</dbReference>
<sequence>MYVTVFRSFEQAMTSMCLSPAANSGWNDDPWHWQIPIHSLVQQVHA</sequence>
<accession>R7QRV3</accession>
<dbReference type="Proteomes" id="UP000012073">
    <property type="component" value="Unassembled WGS sequence"/>
</dbReference>
<proteinExistence type="predicted"/>
<evidence type="ECO:0000313" key="2">
    <source>
        <dbReference type="Proteomes" id="UP000012073"/>
    </source>
</evidence>
<dbReference type="RefSeq" id="XP_005711521.1">
    <property type="nucleotide sequence ID" value="XM_005711464.1"/>
</dbReference>
<organism evidence="1 2">
    <name type="scientific">Chondrus crispus</name>
    <name type="common">Carrageen Irish moss</name>
    <name type="synonym">Polymorpha crispa</name>
    <dbReference type="NCBI Taxonomy" id="2769"/>
    <lineage>
        <taxon>Eukaryota</taxon>
        <taxon>Rhodophyta</taxon>
        <taxon>Florideophyceae</taxon>
        <taxon>Rhodymeniophycidae</taxon>
        <taxon>Gigartinales</taxon>
        <taxon>Gigartinaceae</taxon>
        <taxon>Chondrus</taxon>
    </lineage>
</organism>
<dbReference type="GeneID" id="17319242"/>
<keyword evidence="2" id="KW-1185">Reference proteome</keyword>
<dbReference type="AlphaFoldDB" id="R7QRV3"/>
<reference evidence="2" key="1">
    <citation type="journal article" date="2013" name="Proc. Natl. Acad. Sci. U.S.A.">
        <title>Genome structure and metabolic features in the red seaweed Chondrus crispus shed light on evolution of the Archaeplastida.</title>
        <authorList>
            <person name="Collen J."/>
            <person name="Porcel B."/>
            <person name="Carre W."/>
            <person name="Ball S.G."/>
            <person name="Chaparro C."/>
            <person name="Tonon T."/>
            <person name="Barbeyron T."/>
            <person name="Michel G."/>
            <person name="Noel B."/>
            <person name="Valentin K."/>
            <person name="Elias M."/>
            <person name="Artiguenave F."/>
            <person name="Arun A."/>
            <person name="Aury J.M."/>
            <person name="Barbosa-Neto J.F."/>
            <person name="Bothwell J.H."/>
            <person name="Bouget F.Y."/>
            <person name="Brillet L."/>
            <person name="Cabello-Hurtado F."/>
            <person name="Capella-Gutierrez S."/>
            <person name="Charrier B."/>
            <person name="Cladiere L."/>
            <person name="Cock J.M."/>
            <person name="Coelho S.M."/>
            <person name="Colleoni C."/>
            <person name="Czjzek M."/>
            <person name="Da Silva C."/>
            <person name="Delage L."/>
            <person name="Denoeud F."/>
            <person name="Deschamps P."/>
            <person name="Dittami S.M."/>
            <person name="Gabaldon T."/>
            <person name="Gachon C.M."/>
            <person name="Groisillier A."/>
            <person name="Herve C."/>
            <person name="Jabbari K."/>
            <person name="Katinka M."/>
            <person name="Kloareg B."/>
            <person name="Kowalczyk N."/>
            <person name="Labadie K."/>
            <person name="Leblanc C."/>
            <person name="Lopez P.J."/>
            <person name="McLachlan D.H."/>
            <person name="Meslet-Cladiere L."/>
            <person name="Moustafa A."/>
            <person name="Nehr Z."/>
            <person name="Nyvall Collen P."/>
            <person name="Panaud O."/>
            <person name="Partensky F."/>
            <person name="Poulain J."/>
            <person name="Rensing S.A."/>
            <person name="Rousvoal S."/>
            <person name="Samson G."/>
            <person name="Symeonidi A."/>
            <person name="Weissenbach J."/>
            <person name="Zambounis A."/>
            <person name="Wincker P."/>
            <person name="Boyen C."/>
        </authorList>
    </citation>
    <scope>NUCLEOTIDE SEQUENCE [LARGE SCALE GENOMIC DNA]</scope>
    <source>
        <strain evidence="2">cv. Stackhouse</strain>
    </source>
</reference>
<evidence type="ECO:0000313" key="1">
    <source>
        <dbReference type="EMBL" id="CDF41227.1"/>
    </source>
</evidence>
<protein>
    <submittedName>
        <fullName evidence="1">Uncharacterized protein</fullName>
    </submittedName>
</protein>
<gene>
    <name evidence="1" type="ORF">CHC_T00000980001</name>
</gene>
<dbReference type="KEGG" id="ccp:CHC_T00000980001"/>
<name>R7QRV3_CHOCR</name>